<dbReference type="EMBL" id="CP036275">
    <property type="protein sequence ID" value="QDU38960.1"/>
    <property type="molecule type" value="Genomic_DNA"/>
</dbReference>
<dbReference type="InterPro" id="IPR023917">
    <property type="entry name" value="Bifunctiontional_GlmU_bac-type"/>
</dbReference>
<dbReference type="InterPro" id="IPR011004">
    <property type="entry name" value="Trimer_LpxA-like_sf"/>
</dbReference>
<dbReference type="GO" id="GO:0016746">
    <property type="term" value="F:acyltransferase activity"/>
    <property type="evidence" value="ECO:0007669"/>
    <property type="project" value="UniProtKB-KW"/>
</dbReference>
<evidence type="ECO:0000256" key="3">
    <source>
        <dbReference type="ARBA" id="ARBA00022679"/>
    </source>
</evidence>
<dbReference type="Pfam" id="PF13562">
    <property type="entry name" value="NTP_transf_4"/>
    <property type="match status" value="1"/>
</dbReference>
<dbReference type="RefSeq" id="WP_145370192.1">
    <property type="nucleotide sequence ID" value="NZ_CP036275.1"/>
</dbReference>
<dbReference type="InterPro" id="IPR001451">
    <property type="entry name" value="Hexapep"/>
</dbReference>
<comment type="similarity">
    <text evidence="1">In the C-terminal section; belongs to the transferase hexapeptide repeat family.</text>
</comment>
<keyword evidence="3 5" id="KW-0808">Transferase</keyword>
<evidence type="ECO:0000313" key="5">
    <source>
        <dbReference type="EMBL" id="QDU38960.1"/>
    </source>
</evidence>
<keyword evidence="6" id="KW-1185">Reference proteome</keyword>
<dbReference type="OrthoDB" id="234332at2"/>
<evidence type="ECO:0000313" key="6">
    <source>
        <dbReference type="Proteomes" id="UP000320496"/>
    </source>
</evidence>
<comment type="similarity">
    <text evidence="2">In the N-terminal section; belongs to the N-acetylglucosamine-1-phosphate uridyltransferase family.</text>
</comment>
<dbReference type="KEGG" id="mri:Mal4_32920"/>
<gene>
    <name evidence="5" type="ORF">Mal4_32920</name>
</gene>
<reference evidence="5 6" key="1">
    <citation type="submission" date="2019-02" db="EMBL/GenBank/DDBJ databases">
        <title>Deep-cultivation of Planctomycetes and their phenomic and genomic characterization uncovers novel biology.</title>
        <authorList>
            <person name="Wiegand S."/>
            <person name="Jogler M."/>
            <person name="Boedeker C."/>
            <person name="Pinto D."/>
            <person name="Vollmers J."/>
            <person name="Rivas-Marin E."/>
            <person name="Kohn T."/>
            <person name="Peeters S.H."/>
            <person name="Heuer A."/>
            <person name="Rast P."/>
            <person name="Oberbeckmann S."/>
            <person name="Bunk B."/>
            <person name="Jeske O."/>
            <person name="Meyerdierks A."/>
            <person name="Storesund J.E."/>
            <person name="Kallscheuer N."/>
            <person name="Luecker S."/>
            <person name="Lage O.M."/>
            <person name="Pohl T."/>
            <person name="Merkel B.J."/>
            <person name="Hornburger P."/>
            <person name="Mueller R.-W."/>
            <person name="Bruemmer F."/>
            <person name="Labrenz M."/>
            <person name="Spormann A.M."/>
            <person name="Op den Camp H."/>
            <person name="Overmann J."/>
            <person name="Amann R."/>
            <person name="Jetten M.S.M."/>
            <person name="Mascher T."/>
            <person name="Medema M.H."/>
            <person name="Devos D.P."/>
            <person name="Kaster A.-K."/>
            <person name="Ovreas L."/>
            <person name="Rohde M."/>
            <person name="Galperin M.Y."/>
            <person name="Jogler C."/>
        </authorList>
    </citation>
    <scope>NUCLEOTIDE SEQUENCE [LARGE SCALE GENOMIC DNA]</scope>
    <source>
        <strain evidence="5 6">Mal4</strain>
    </source>
</reference>
<dbReference type="NCBIfam" id="TIGR03991">
    <property type="entry name" value="alt_bact_glmU"/>
    <property type="match status" value="1"/>
</dbReference>
<sequence length="433" mass="46767">MTSRTIVFEDAGWIRLLPLVYMRGVFELRCGRSDLLSRIGALAGRTEGGGSLEISCRPQLADLIHETTGLPVNRSQSARALLLNGRGLWKSLPDETAGGSSWVGTVGESEDVACVAADAELAASLTPETVLDQARLRTLLAPLPRRDVSENVQLLDWPWNFVHANAAAMESDWDPAAAAIHGQVDEGSYLLAPEHVHIGAGSRVKPCTVIDAESGPVWIGENVTINPHCYIEGPVVIESGTILQPGAKIREGTTLGPRCKVGGEIEASIVQGFSNKQHDGFLGHSYVGEWVNIAADCINSDLKNTYGMIRVPINGREVNSGEMFVGMVMGDYSKAGINVSFPTGAVVGFSSSVIRPLSPKFVPSFAWIDGDHVQRFDVVRGLAVARKVMARRQREVTPAVEHAFLQVREWALALEHEQQIPLETGRHDLDATG</sequence>
<dbReference type="PANTHER" id="PTHR43584">
    <property type="entry name" value="NUCLEOTIDYL TRANSFERASE"/>
    <property type="match status" value="1"/>
</dbReference>
<dbReference type="PANTHER" id="PTHR43584:SF9">
    <property type="entry name" value="TRANSFERASE HEXAPEPTIDE REPEAT CONTAINING PROTEIN"/>
    <property type="match status" value="1"/>
</dbReference>
<dbReference type="SUPFAM" id="SSF51161">
    <property type="entry name" value="Trimeric LpxA-like enzymes"/>
    <property type="match status" value="1"/>
</dbReference>
<dbReference type="GO" id="GO:0016779">
    <property type="term" value="F:nucleotidyltransferase activity"/>
    <property type="evidence" value="ECO:0007669"/>
    <property type="project" value="UniProtKB-ARBA"/>
</dbReference>
<evidence type="ECO:0000256" key="1">
    <source>
        <dbReference type="ARBA" id="ARBA00007707"/>
    </source>
</evidence>
<accession>A0A517Z8Z5</accession>
<proteinExistence type="inferred from homology"/>
<dbReference type="Pfam" id="PF00132">
    <property type="entry name" value="Hexapep"/>
    <property type="match status" value="1"/>
</dbReference>
<protein>
    <submittedName>
        <fullName evidence="5">UDP-N-acetylglucosamine acyltransferase</fullName>
    </submittedName>
</protein>
<name>A0A517Z8Z5_9PLAN</name>
<organism evidence="5 6">
    <name type="scientific">Maioricimonas rarisocia</name>
    <dbReference type="NCBI Taxonomy" id="2528026"/>
    <lineage>
        <taxon>Bacteria</taxon>
        <taxon>Pseudomonadati</taxon>
        <taxon>Planctomycetota</taxon>
        <taxon>Planctomycetia</taxon>
        <taxon>Planctomycetales</taxon>
        <taxon>Planctomycetaceae</taxon>
        <taxon>Maioricimonas</taxon>
    </lineage>
</organism>
<keyword evidence="4 5" id="KW-0012">Acyltransferase</keyword>
<dbReference type="Gene3D" id="2.160.10.10">
    <property type="entry name" value="Hexapeptide repeat proteins"/>
    <property type="match status" value="1"/>
</dbReference>
<evidence type="ECO:0000256" key="4">
    <source>
        <dbReference type="ARBA" id="ARBA00023315"/>
    </source>
</evidence>
<dbReference type="InterPro" id="IPR050065">
    <property type="entry name" value="GlmU-like"/>
</dbReference>
<evidence type="ECO:0000256" key="2">
    <source>
        <dbReference type="ARBA" id="ARBA00007947"/>
    </source>
</evidence>
<dbReference type="Proteomes" id="UP000320496">
    <property type="component" value="Chromosome"/>
</dbReference>
<dbReference type="AlphaFoldDB" id="A0A517Z8Z5"/>